<keyword evidence="3" id="KW-0687">Ribonucleoprotein</keyword>
<name>A0A2A9PLA3_OPHUN</name>
<sequence length="324" mass="36071">MSRALAGRMAPFQIVAPAVPCSRCRPRFLSQTTAQRSQEQQPPGPKYNPLTSVFRPGASPTGERKSQHLQQSDDIKTEPYVPRAVASLNLGEGSLPLDSQDNDAFRINLPAMDKNDTTKQTGGTIYNNITKQTGGKTVYNKKVAFSLYGSPRQSAASSDPLRQLDKKDPSHTMMYNSLRQSSIDTAVLDTPNLYPPTEQQLQDLNPHHLHVYAHKHNCHMTFTRPNRNPIISLSCGNIGFKKANRGLFDSAYSLAKYVFERLLQMNLKVNKLELVLRGYGEGRTAILKLLQSNDGAFLRTKIVRITDSTRLKFGGCRSAGPRRV</sequence>
<dbReference type="STRING" id="268505.A0A2A9PLA3"/>
<gene>
    <name evidence="5" type="ORF">XA68_16683</name>
</gene>
<dbReference type="InterPro" id="IPR001971">
    <property type="entry name" value="Ribosomal_uS11"/>
</dbReference>
<proteinExistence type="inferred from homology"/>
<accession>A0A2A9PLA3</accession>
<dbReference type="Pfam" id="PF00411">
    <property type="entry name" value="Ribosomal_S11"/>
    <property type="match status" value="1"/>
</dbReference>
<keyword evidence="2" id="KW-0689">Ribosomal protein</keyword>
<evidence type="ECO:0000256" key="4">
    <source>
        <dbReference type="SAM" id="MobiDB-lite"/>
    </source>
</evidence>
<dbReference type="InterPro" id="IPR036967">
    <property type="entry name" value="Ribosomal_uS11_sf"/>
</dbReference>
<evidence type="ECO:0000256" key="1">
    <source>
        <dbReference type="ARBA" id="ARBA00006194"/>
    </source>
</evidence>
<comment type="caution">
    <text evidence="5">The sequence shown here is derived from an EMBL/GenBank/DDBJ whole genome shotgun (WGS) entry which is preliminary data.</text>
</comment>
<evidence type="ECO:0000256" key="2">
    <source>
        <dbReference type="ARBA" id="ARBA00022980"/>
    </source>
</evidence>
<feature type="compositionally biased region" description="Basic and acidic residues" evidence="4">
    <location>
        <begin position="62"/>
        <end position="77"/>
    </location>
</feature>
<comment type="similarity">
    <text evidence="1">Belongs to the universal ribosomal protein uS11 family.</text>
</comment>
<dbReference type="PANTHER" id="PTHR11759">
    <property type="entry name" value="40S RIBOSOMAL PROTEIN S14/30S RIBOSOMAL PROTEIN S11"/>
    <property type="match status" value="1"/>
</dbReference>
<evidence type="ECO:0000256" key="3">
    <source>
        <dbReference type="ARBA" id="ARBA00023274"/>
    </source>
</evidence>
<organism evidence="5 6">
    <name type="scientific">Ophiocordyceps unilateralis</name>
    <name type="common">Zombie-ant fungus</name>
    <name type="synonym">Torrubia unilateralis</name>
    <dbReference type="NCBI Taxonomy" id="268505"/>
    <lineage>
        <taxon>Eukaryota</taxon>
        <taxon>Fungi</taxon>
        <taxon>Dikarya</taxon>
        <taxon>Ascomycota</taxon>
        <taxon>Pezizomycotina</taxon>
        <taxon>Sordariomycetes</taxon>
        <taxon>Hypocreomycetidae</taxon>
        <taxon>Hypocreales</taxon>
        <taxon>Ophiocordycipitaceae</taxon>
        <taxon>Ophiocordyceps</taxon>
    </lineage>
</organism>
<dbReference type="GO" id="GO:0005840">
    <property type="term" value="C:ribosome"/>
    <property type="evidence" value="ECO:0007669"/>
    <property type="project" value="UniProtKB-KW"/>
</dbReference>
<dbReference type="OrthoDB" id="1654884at2759"/>
<dbReference type="GO" id="GO:0003735">
    <property type="term" value="F:structural constituent of ribosome"/>
    <property type="evidence" value="ECO:0007669"/>
    <property type="project" value="InterPro"/>
</dbReference>
<dbReference type="HAMAP" id="MF_01310">
    <property type="entry name" value="Ribosomal_uS11"/>
    <property type="match status" value="1"/>
</dbReference>
<dbReference type="GO" id="GO:1990904">
    <property type="term" value="C:ribonucleoprotein complex"/>
    <property type="evidence" value="ECO:0007669"/>
    <property type="project" value="UniProtKB-KW"/>
</dbReference>
<evidence type="ECO:0000313" key="6">
    <source>
        <dbReference type="Proteomes" id="UP000037136"/>
    </source>
</evidence>
<dbReference type="Gene3D" id="3.30.420.80">
    <property type="entry name" value="Ribosomal protein S11"/>
    <property type="match status" value="1"/>
</dbReference>
<dbReference type="GO" id="GO:0006412">
    <property type="term" value="P:translation"/>
    <property type="evidence" value="ECO:0007669"/>
    <property type="project" value="InterPro"/>
</dbReference>
<reference evidence="5 6" key="2">
    <citation type="journal article" date="2017" name="Sci. Rep.">
        <title>Ant-infecting Ophiocordyceps genomes reveal a high diversity of potential behavioral manipulation genes and a possible major role for enterotoxins.</title>
        <authorList>
            <person name="de Bekker C."/>
            <person name="Ohm R.A."/>
            <person name="Evans H.C."/>
            <person name="Brachmann A."/>
            <person name="Hughes D.P."/>
        </authorList>
    </citation>
    <scope>NUCLEOTIDE SEQUENCE [LARGE SCALE GENOMIC DNA]</scope>
    <source>
        <strain evidence="5 6">SC16a</strain>
    </source>
</reference>
<evidence type="ECO:0000313" key="5">
    <source>
        <dbReference type="EMBL" id="PFH61673.1"/>
    </source>
</evidence>
<evidence type="ECO:0008006" key="7">
    <source>
        <dbReference type="Google" id="ProtNLM"/>
    </source>
</evidence>
<reference evidence="5 6" key="1">
    <citation type="journal article" date="2015" name="BMC Genomics">
        <title>Gene expression during zombie ant biting behavior reflects the complexity underlying fungal parasitic behavioral manipulation.</title>
        <authorList>
            <person name="de Bekker C."/>
            <person name="Ohm R.A."/>
            <person name="Loreto R.G."/>
            <person name="Sebastian A."/>
            <person name="Albert I."/>
            <person name="Merrow M."/>
            <person name="Brachmann A."/>
            <person name="Hughes D.P."/>
        </authorList>
    </citation>
    <scope>NUCLEOTIDE SEQUENCE [LARGE SCALE GENOMIC DNA]</scope>
    <source>
        <strain evidence="5 6">SC16a</strain>
    </source>
</reference>
<dbReference type="Proteomes" id="UP000037136">
    <property type="component" value="Unassembled WGS sequence"/>
</dbReference>
<dbReference type="EMBL" id="LAZP02000060">
    <property type="protein sequence ID" value="PFH61673.1"/>
    <property type="molecule type" value="Genomic_DNA"/>
</dbReference>
<keyword evidence="6" id="KW-1185">Reference proteome</keyword>
<feature type="region of interest" description="Disordered" evidence="4">
    <location>
        <begin position="31"/>
        <end position="79"/>
    </location>
</feature>
<feature type="compositionally biased region" description="Polar residues" evidence="4">
    <location>
        <begin position="31"/>
        <end position="41"/>
    </location>
</feature>
<dbReference type="AlphaFoldDB" id="A0A2A9PLA3"/>
<protein>
    <recommendedName>
        <fullName evidence="7">Ribosomal protein S11</fullName>
    </recommendedName>
</protein>
<dbReference type="SUPFAM" id="SSF53137">
    <property type="entry name" value="Translational machinery components"/>
    <property type="match status" value="1"/>
</dbReference>